<keyword evidence="1" id="KW-0479">Metal-binding</keyword>
<evidence type="ECO:0000313" key="7">
    <source>
        <dbReference type="Proteomes" id="UP000433876"/>
    </source>
</evidence>
<feature type="compositionally biased region" description="Low complexity" evidence="3">
    <location>
        <begin position="115"/>
        <end position="149"/>
    </location>
</feature>
<dbReference type="Pfam" id="PF00856">
    <property type="entry name" value="SET"/>
    <property type="match status" value="1"/>
</dbReference>
<dbReference type="Pfam" id="PF02373">
    <property type="entry name" value="JmjC"/>
    <property type="match status" value="1"/>
</dbReference>
<dbReference type="EMBL" id="NMPR01000184">
    <property type="protein sequence ID" value="KAA8628441.1"/>
    <property type="molecule type" value="Genomic_DNA"/>
</dbReference>
<feature type="compositionally biased region" description="Low complexity" evidence="3">
    <location>
        <begin position="296"/>
        <end position="318"/>
    </location>
</feature>
<dbReference type="PANTHER" id="PTHR10694:SF33">
    <property type="entry name" value="LYSINE-SPECIFIC DEMETHYLASE 5"/>
    <property type="match status" value="1"/>
</dbReference>
<evidence type="ECO:0000256" key="3">
    <source>
        <dbReference type="SAM" id="MobiDB-lite"/>
    </source>
</evidence>
<reference evidence="6 7" key="1">
    <citation type="submission" date="2017-07" db="EMBL/GenBank/DDBJ databases">
        <title>Genome sequence of the Sordaria macrospora wild type strain R19027.</title>
        <authorList>
            <person name="Nowrousian M."/>
            <person name="Teichert I."/>
            <person name="Kueck U."/>
        </authorList>
    </citation>
    <scope>NUCLEOTIDE SEQUENCE [LARGE SCALE GENOMIC DNA]</scope>
    <source>
        <strain evidence="6 7">R19027</strain>
        <tissue evidence="6">Mycelium</tissue>
    </source>
</reference>
<dbReference type="SMART" id="SM00317">
    <property type="entry name" value="SET"/>
    <property type="match status" value="1"/>
</dbReference>
<dbReference type="Gene3D" id="2.170.270.10">
    <property type="entry name" value="SET domain"/>
    <property type="match status" value="1"/>
</dbReference>
<feature type="domain" description="SET" evidence="4">
    <location>
        <begin position="1379"/>
        <end position="1529"/>
    </location>
</feature>
<feature type="compositionally biased region" description="Basic and acidic residues" evidence="3">
    <location>
        <begin position="433"/>
        <end position="444"/>
    </location>
</feature>
<feature type="region of interest" description="Disordered" evidence="3">
    <location>
        <begin position="1421"/>
        <end position="1452"/>
    </location>
</feature>
<feature type="region of interest" description="Disordered" evidence="3">
    <location>
        <begin position="388"/>
        <end position="451"/>
    </location>
</feature>
<evidence type="ECO:0000259" key="4">
    <source>
        <dbReference type="PROSITE" id="PS50280"/>
    </source>
</evidence>
<name>A0A8S8ZI68_SORMA</name>
<feature type="region of interest" description="Disordered" evidence="3">
    <location>
        <begin position="102"/>
        <end position="188"/>
    </location>
</feature>
<proteinExistence type="predicted"/>
<dbReference type="GO" id="GO:0006355">
    <property type="term" value="P:regulation of DNA-templated transcription"/>
    <property type="evidence" value="ECO:0007669"/>
    <property type="project" value="TreeGrafter"/>
</dbReference>
<dbReference type="VEuPathDB" id="FungiDB:SMAC_05417"/>
<dbReference type="GO" id="GO:0034647">
    <property type="term" value="F:histone H3K4me/H3K4me2/H3K4me3 demethylase activity"/>
    <property type="evidence" value="ECO:0007669"/>
    <property type="project" value="TreeGrafter"/>
</dbReference>
<evidence type="ECO:0000256" key="1">
    <source>
        <dbReference type="ARBA" id="ARBA00022723"/>
    </source>
</evidence>
<dbReference type="GO" id="GO:0046872">
    <property type="term" value="F:metal ion binding"/>
    <property type="evidence" value="ECO:0007669"/>
    <property type="project" value="UniProtKB-KW"/>
</dbReference>
<feature type="domain" description="JmjC" evidence="5">
    <location>
        <begin position="580"/>
        <end position="746"/>
    </location>
</feature>
<dbReference type="SUPFAM" id="SSF51197">
    <property type="entry name" value="Clavaminate synthase-like"/>
    <property type="match status" value="1"/>
</dbReference>
<keyword evidence="2" id="KW-0408">Iron</keyword>
<feature type="compositionally biased region" description="Low complexity" evidence="3">
    <location>
        <begin position="168"/>
        <end position="186"/>
    </location>
</feature>
<dbReference type="Gene3D" id="2.60.120.650">
    <property type="entry name" value="Cupin"/>
    <property type="match status" value="1"/>
</dbReference>
<accession>A0A8S8ZI68</accession>
<evidence type="ECO:0000313" key="6">
    <source>
        <dbReference type="EMBL" id="KAA8628441.1"/>
    </source>
</evidence>
<dbReference type="InterPro" id="IPR003347">
    <property type="entry name" value="JmjC_dom"/>
</dbReference>
<sequence>MDGHGLRRRAVDLLIDDLGRVCYDLRRYLDEGETPIRKVKPPDVKAARDLFEQIITRIGHVSTKLADEQFLSSGILPEPLANGPHTPISNVDVSTIVHHQQQFVPTESVEPNQPPQQVQLEREPVQQQVQPQPEQSAQQREQPQAQQEVHLQPKLLPQQHGQQHDVWQHYQQHAQQSQLQGQQRDQLQSRHEVQLLPKLQPQQRDQQQIEQAALLQVQQENQLQPQQPVQQQVQLLLQQRDQHQGQQEVQLQPQQPLQQYNQLPDDLEDWLQGRQEPQQAVSQQEQLDGQRRILPQNQQQGQQQDQQQDQQRAQLQSQEKAHLQHQQRDQQHGKQIQQDQQNQFQYQQQENQHTEAVLEAAPECAPEAVQEAVPETVPETVADAGAGAVDREASSQPEPPAQDEIHVVGPGPRAASPTPTIHNIPTNSSTSCDTDHNVEVRPEDPAQLPPPKLLPLPKDSAPLFDCTYQDVHVLNEELFEQCSLHPDVQDRGYFKLQVRDLPPLQVGKMAKPDQTHATSFVYKKDNVGLVKVDTGKRPRMKWPEFPLTPTEKQNWSLREQKHLWNSTAAHPPSGAQPYIIGNPLFDDVELSPGDKLRRRGQTVLEGINTQYMYFNLKAKTITVMHREDAHVRSENLLRDGENKFWCFVKPSSAAKLEERMRHDFPEMRSCSQAVRHLSRHIPPAKLDEWGVEYTLDYCVPGQAVVTEPGTYHQVLNLGPNYAIAINVEYESSPDDPPNYTYCDEACPDQCAISAEDFRINPNATAMDRLALPAKTKPMAMMAQPKKSGAVSPGRHLLTNSIPTDSAPASDQQREEQHPGSGPLQQQLEDAENYHYRQPESAVPPSIPSTVSNISEVNLSVIDSGRVEGGPMQVVSEPQQVITQSEAPPEVQQAVVEVRHVAQKPEAPVEVHQATPEQEKIALLPAQPPSQPVMVEQQEEQTAMVRPEPAILNSVQAHGLDRSVAYHQQELPIIQATFPMLQQSTSPLVATGPAPLFKIPDVRFVGPPVLQPFDGAIRTFDREFEMQTFNAQQPEYGILQTPPALKQSNFPAQTIGSYVRPNSSDSPYMLNNAASSAVGIKRHAEIQMQSAVKRTKPDNEETSFGHLADLLRTAKSPPVEQVWSKAAFSRLAGLVRDWREYSRLVSIPGGGFDLFDHIDNAEQISQELHIFLRRFFKMKLSEGVHSTAQVNGLKDVSDRPVSSHIDWGELSRKLNWDVAGRNQLNDYVREGKCWRTICGEYDGLLCLLPSDDRFLELSMFKEQLAHFHAQLSTNAVRRMCAMGQILEKSIWEYLELPEFAWESVDTSELSLDDISPLLSQFKLIKTNQYNRLKYKWELQPQPLGWTDPWPSDPMSVLRSDKKVCSLCNSSKRMTTEKSSCKCLVKRLPQIPRITEDGSRGPGVRAVGSFKAGEFLGELVGELRPPQRSGAPDSSNRYHSNIPNGHTPLDNHDSKRHNYEWTMEVRRPDINDQVVAEIYPQQMGNWVRKVRHDGVNPSAIYNVMKITGKWRVMLVALRDIRDGEEITAKYGRGYRKEQPYEVVEGLH</sequence>
<dbReference type="InterPro" id="IPR001214">
    <property type="entry name" value="SET_dom"/>
</dbReference>
<dbReference type="InterPro" id="IPR046341">
    <property type="entry name" value="SET_dom_sf"/>
</dbReference>
<dbReference type="Proteomes" id="UP000433876">
    <property type="component" value="Unassembled WGS sequence"/>
</dbReference>
<feature type="region of interest" description="Disordered" evidence="3">
    <location>
        <begin position="296"/>
        <end position="356"/>
    </location>
</feature>
<evidence type="ECO:0000259" key="5">
    <source>
        <dbReference type="PROSITE" id="PS51184"/>
    </source>
</evidence>
<feature type="compositionally biased region" description="Polar residues" evidence="3">
    <location>
        <begin position="102"/>
        <end position="111"/>
    </location>
</feature>
<dbReference type="SUPFAM" id="SSF82199">
    <property type="entry name" value="SET domain"/>
    <property type="match status" value="1"/>
</dbReference>
<feature type="compositionally biased region" description="Polar residues" evidence="3">
    <location>
        <begin position="797"/>
        <end position="810"/>
    </location>
</feature>
<gene>
    <name evidence="6" type="ORF">SMACR_05417</name>
</gene>
<comment type="caution">
    <text evidence="6">The sequence shown here is derived from an EMBL/GenBank/DDBJ whole genome shotgun (WGS) entry which is preliminary data.</text>
</comment>
<feature type="compositionally biased region" description="Polar residues" evidence="3">
    <location>
        <begin position="1430"/>
        <end position="1442"/>
    </location>
</feature>
<evidence type="ECO:0000256" key="2">
    <source>
        <dbReference type="ARBA" id="ARBA00023004"/>
    </source>
</evidence>
<organism evidence="6 7">
    <name type="scientific">Sordaria macrospora</name>
    <dbReference type="NCBI Taxonomy" id="5147"/>
    <lineage>
        <taxon>Eukaryota</taxon>
        <taxon>Fungi</taxon>
        <taxon>Dikarya</taxon>
        <taxon>Ascomycota</taxon>
        <taxon>Pezizomycotina</taxon>
        <taxon>Sordariomycetes</taxon>
        <taxon>Sordariomycetidae</taxon>
        <taxon>Sordariales</taxon>
        <taxon>Sordariaceae</taxon>
        <taxon>Sordaria</taxon>
    </lineage>
</organism>
<protein>
    <submittedName>
        <fullName evidence="6">Uncharacterized protein</fullName>
    </submittedName>
</protein>
<feature type="compositionally biased region" description="Polar residues" evidence="3">
    <location>
        <begin position="417"/>
        <end position="432"/>
    </location>
</feature>
<dbReference type="GO" id="GO:0005634">
    <property type="term" value="C:nucleus"/>
    <property type="evidence" value="ECO:0007669"/>
    <property type="project" value="TreeGrafter"/>
</dbReference>
<feature type="compositionally biased region" description="Basic and acidic residues" evidence="3">
    <location>
        <begin position="319"/>
        <end position="332"/>
    </location>
</feature>
<dbReference type="PANTHER" id="PTHR10694">
    <property type="entry name" value="LYSINE-SPECIFIC DEMETHYLASE"/>
    <property type="match status" value="1"/>
</dbReference>
<dbReference type="GO" id="GO:0000785">
    <property type="term" value="C:chromatin"/>
    <property type="evidence" value="ECO:0007669"/>
    <property type="project" value="TreeGrafter"/>
</dbReference>
<dbReference type="SMART" id="SM00558">
    <property type="entry name" value="JmjC"/>
    <property type="match status" value="1"/>
</dbReference>
<dbReference type="PROSITE" id="PS51184">
    <property type="entry name" value="JMJC"/>
    <property type="match status" value="1"/>
</dbReference>
<feature type="region of interest" description="Disordered" evidence="3">
    <location>
        <begin position="779"/>
        <end position="824"/>
    </location>
</feature>
<feature type="compositionally biased region" description="Low complexity" evidence="3">
    <location>
        <begin position="333"/>
        <end position="351"/>
    </location>
</feature>
<dbReference type="PROSITE" id="PS50280">
    <property type="entry name" value="SET"/>
    <property type="match status" value="1"/>
</dbReference>